<name>A0A9D1SGY3_9FIRM</name>
<organism evidence="1 2">
    <name type="scientific">Candidatus Stercoripulliclostridium merdigallinarum</name>
    <dbReference type="NCBI Taxonomy" id="2840951"/>
    <lineage>
        <taxon>Bacteria</taxon>
        <taxon>Bacillati</taxon>
        <taxon>Bacillota</taxon>
        <taxon>Clostridia</taxon>
        <taxon>Eubacteriales</taxon>
        <taxon>Candidatus Stercoripulliclostridium</taxon>
    </lineage>
</organism>
<dbReference type="Proteomes" id="UP000824094">
    <property type="component" value="Unassembled WGS sequence"/>
</dbReference>
<proteinExistence type="predicted"/>
<dbReference type="AlphaFoldDB" id="A0A9D1SGY3"/>
<protein>
    <submittedName>
        <fullName evidence="1">Uncharacterized protein</fullName>
    </submittedName>
</protein>
<reference evidence="1" key="2">
    <citation type="journal article" date="2021" name="PeerJ">
        <title>Extensive microbial diversity within the chicken gut microbiome revealed by metagenomics and culture.</title>
        <authorList>
            <person name="Gilroy R."/>
            <person name="Ravi A."/>
            <person name="Getino M."/>
            <person name="Pursley I."/>
            <person name="Horton D.L."/>
            <person name="Alikhan N.F."/>
            <person name="Baker D."/>
            <person name="Gharbi K."/>
            <person name="Hall N."/>
            <person name="Watson M."/>
            <person name="Adriaenssens E.M."/>
            <person name="Foster-Nyarko E."/>
            <person name="Jarju S."/>
            <person name="Secka A."/>
            <person name="Antonio M."/>
            <person name="Oren A."/>
            <person name="Chaudhuri R.R."/>
            <person name="La Ragione R."/>
            <person name="Hildebrand F."/>
            <person name="Pallen M.J."/>
        </authorList>
    </citation>
    <scope>NUCLEOTIDE SEQUENCE</scope>
    <source>
        <strain evidence="1">18911</strain>
    </source>
</reference>
<reference evidence="1" key="1">
    <citation type="submission" date="2020-10" db="EMBL/GenBank/DDBJ databases">
        <authorList>
            <person name="Gilroy R."/>
        </authorList>
    </citation>
    <scope>NUCLEOTIDE SEQUENCE</scope>
    <source>
        <strain evidence="1">18911</strain>
    </source>
</reference>
<gene>
    <name evidence="1" type="ORF">IAB05_00150</name>
</gene>
<comment type="caution">
    <text evidence="1">The sequence shown here is derived from an EMBL/GenBank/DDBJ whole genome shotgun (WGS) entry which is preliminary data.</text>
</comment>
<evidence type="ECO:0000313" key="2">
    <source>
        <dbReference type="Proteomes" id="UP000824094"/>
    </source>
</evidence>
<evidence type="ECO:0000313" key="1">
    <source>
        <dbReference type="EMBL" id="HIU59781.1"/>
    </source>
</evidence>
<accession>A0A9D1SGY3</accession>
<dbReference type="EMBL" id="DVNF01000005">
    <property type="protein sequence ID" value="HIU59781.1"/>
    <property type="molecule type" value="Genomic_DNA"/>
</dbReference>
<feature type="non-terminal residue" evidence="1">
    <location>
        <position position="1"/>
    </location>
</feature>
<sequence length="147" mass="15830">FVGFPALLAEDKVVKNLEKQDYEVQTFNSDDLFGAVGLFMPEGATAVVAAHKGDYGEDDYDSITIYYFDESKDAKEAKDDIEKAFDESLDAILEGIGGGEAEGMFAGVANEIAASIEQVREDTKFVRFGKIVVTGSVRGIIAAMIGL</sequence>